<gene>
    <name evidence="1" type="ORF">AMAG_19278</name>
</gene>
<accession>A0A0L0SQY7</accession>
<dbReference type="AlphaFoldDB" id="A0A0L0SQY7"/>
<dbReference type="EMBL" id="GG745345">
    <property type="protein sequence ID" value="KNE64775.1"/>
    <property type="molecule type" value="Genomic_DNA"/>
</dbReference>
<sequence>MSNPFARKSSANLFATMSAGGGSDALARTSSFGVVMSSSCAPALASAGRTSATRKSTLSQMMGVWAMARKNGTGERAVVPAAGWERWMGLMWVRMCRSCRRTTRFDNGGLLAGLVLLNVA</sequence>
<evidence type="ECO:0000313" key="1">
    <source>
        <dbReference type="EMBL" id="KNE64775.1"/>
    </source>
</evidence>
<protein>
    <submittedName>
        <fullName evidence="1">Uncharacterized protein</fullName>
    </submittedName>
</protein>
<keyword evidence="2" id="KW-1185">Reference proteome</keyword>
<reference evidence="2" key="2">
    <citation type="submission" date="2009-11" db="EMBL/GenBank/DDBJ databases">
        <title>The Genome Sequence of Allomyces macrogynus strain ATCC 38327.</title>
        <authorList>
            <consortium name="The Broad Institute Genome Sequencing Platform"/>
            <person name="Russ C."/>
            <person name="Cuomo C."/>
            <person name="Shea T."/>
            <person name="Young S.K."/>
            <person name="Zeng Q."/>
            <person name="Koehrsen M."/>
            <person name="Haas B."/>
            <person name="Borodovsky M."/>
            <person name="Guigo R."/>
            <person name="Alvarado L."/>
            <person name="Berlin A."/>
            <person name="Borenstein D."/>
            <person name="Chen Z."/>
            <person name="Engels R."/>
            <person name="Freedman E."/>
            <person name="Gellesch M."/>
            <person name="Goldberg J."/>
            <person name="Griggs A."/>
            <person name="Gujja S."/>
            <person name="Heiman D."/>
            <person name="Hepburn T."/>
            <person name="Howarth C."/>
            <person name="Jen D."/>
            <person name="Larson L."/>
            <person name="Lewis B."/>
            <person name="Mehta T."/>
            <person name="Park D."/>
            <person name="Pearson M."/>
            <person name="Roberts A."/>
            <person name="Saif S."/>
            <person name="Shenoy N."/>
            <person name="Sisk P."/>
            <person name="Stolte C."/>
            <person name="Sykes S."/>
            <person name="Walk T."/>
            <person name="White J."/>
            <person name="Yandava C."/>
            <person name="Burger G."/>
            <person name="Gray M.W."/>
            <person name="Holland P.W.H."/>
            <person name="King N."/>
            <person name="Lang F.B.F."/>
            <person name="Roger A.J."/>
            <person name="Ruiz-Trillo I."/>
            <person name="Lander E."/>
            <person name="Nusbaum C."/>
        </authorList>
    </citation>
    <scope>NUCLEOTIDE SEQUENCE [LARGE SCALE GENOMIC DNA]</scope>
    <source>
        <strain evidence="2">ATCC 38327</strain>
    </source>
</reference>
<evidence type="ECO:0000313" key="2">
    <source>
        <dbReference type="Proteomes" id="UP000054350"/>
    </source>
</evidence>
<proteinExistence type="predicted"/>
<name>A0A0L0SQY7_ALLM3</name>
<dbReference type="Proteomes" id="UP000054350">
    <property type="component" value="Unassembled WGS sequence"/>
</dbReference>
<organism evidence="1 2">
    <name type="scientific">Allomyces macrogynus (strain ATCC 38327)</name>
    <name type="common">Allomyces javanicus var. macrogynus</name>
    <dbReference type="NCBI Taxonomy" id="578462"/>
    <lineage>
        <taxon>Eukaryota</taxon>
        <taxon>Fungi</taxon>
        <taxon>Fungi incertae sedis</taxon>
        <taxon>Blastocladiomycota</taxon>
        <taxon>Blastocladiomycetes</taxon>
        <taxon>Blastocladiales</taxon>
        <taxon>Blastocladiaceae</taxon>
        <taxon>Allomyces</taxon>
    </lineage>
</organism>
<dbReference type="VEuPathDB" id="FungiDB:AMAG_19278"/>
<reference evidence="1 2" key="1">
    <citation type="submission" date="2009-11" db="EMBL/GenBank/DDBJ databases">
        <title>Annotation of Allomyces macrogynus ATCC 38327.</title>
        <authorList>
            <consortium name="The Broad Institute Genome Sequencing Platform"/>
            <person name="Russ C."/>
            <person name="Cuomo C."/>
            <person name="Burger G."/>
            <person name="Gray M.W."/>
            <person name="Holland P.W.H."/>
            <person name="King N."/>
            <person name="Lang F.B.F."/>
            <person name="Roger A.J."/>
            <person name="Ruiz-Trillo I."/>
            <person name="Young S.K."/>
            <person name="Zeng Q."/>
            <person name="Gargeya S."/>
            <person name="Fitzgerald M."/>
            <person name="Haas B."/>
            <person name="Abouelleil A."/>
            <person name="Alvarado L."/>
            <person name="Arachchi H.M."/>
            <person name="Berlin A."/>
            <person name="Chapman S.B."/>
            <person name="Gearin G."/>
            <person name="Goldberg J."/>
            <person name="Griggs A."/>
            <person name="Gujja S."/>
            <person name="Hansen M."/>
            <person name="Heiman D."/>
            <person name="Howarth C."/>
            <person name="Larimer J."/>
            <person name="Lui A."/>
            <person name="MacDonald P.J.P."/>
            <person name="McCowen C."/>
            <person name="Montmayeur A."/>
            <person name="Murphy C."/>
            <person name="Neiman D."/>
            <person name="Pearson M."/>
            <person name="Priest M."/>
            <person name="Roberts A."/>
            <person name="Saif S."/>
            <person name="Shea T."/>
            <person name="Sisk P."/>
            <person name="Stolte C."/>
            <person name="Sykes S."/>
            <person name="Wortman J."/>
            <person name="Nusbaum C."/>
            <person name="Birren B."/>
        </authorList>
    </citation>
    <scope>NUCLEOTIDE SEQUENCE [LARGE SCALE GENOMIC DNA]</scope>
    <source>
        <strain evidence="1 2">ATCC 38327</strain>
    </source>
</reference>